<sequence length="57" mass="6290">MGRHPSWIPDAYHPLGSGEAVIHDALLYYRHGAERDQDGTMLRAFVEIDRATGGPNA</sequence>
<accession>A0ABW2EHE3</accession>
<protein>
    <submittedName>
        <fullName evidence="1">Uncharacterized protein</fullName>
    </submittedName>
</protein>
<reference evidence="2" key="1">
    <citation type="journal article" date="2019" name="Int. J. Syst. Evol. Microbiol.">
        <title>The Global Catalogue of Microorganisms (GCM) 10K type strain sequencing project: providing services to taxonomists for standard genome sequencing and annotation.</title>
        <authorList>
            <consortium name="The Broad Institute Genomics Platform"/>
            <consortium name="The Broad Institute Genome Sequencing Center for Infectious Disease"/>
            <person name="Wu L."/>
            <person name="Ma J."/>
        </authorList>
    </citation>
    <scope>NUCLEOTIDE SEQUENCE [LARGE SCALE GENOMIC DNA]</scope>
    <source>
        <strain evidence="2">JCM 4855</strain>
    </source>
</reference>
<name>A0ABW2EHE3_9ACTN</name>
<evidence type="ECO:0000313" key="2">
    <source>
        <dbReference type="Proteomes" id="UP001596409"/>
    </source>
</evidence>
<comment type="caution">
    <text evidence="1">The sequence shown here is derived from an EMBL/GenBank/DDBJ whole genome shotgun (WGS) entry which is preliminary data.</text>
</comment>
<dbReference type="RefSeq" id="WP_189880871.1">
    <property type="nucleotide sequence ID" value="NZ_BMWA01000057.1"/>
</dbReference>
<keyword evidence="2" id="KW-1185">Reference proteome</keyword>
<dbReference type="EMBL" id="JBHSYM010000123">
    <property type="protein sequence ID" value="MFC7018061.1"/>
    <property type="molecule type" value="Genomic_DNA"/>
</dbReference>
<organism evidence="1 2">
    <name type="scientific">Streptomyces viridiviolaceus</name>
    <dbReference type="NCBI Taxonomy" id="68282"/>
    <lineage>
        <taxon>Bacteria</taxon>
        <taxon>Bacillati</taxon>
        <taxon>Actinomycetota</taxon>
        <taxon>Actinomycetes</taxon>
        <taxon>Kitasatosporales</taxon>
        <taxon>Streptomycetaceae</taxon>
        <taxon>Streptomyces</taxon>
    </lineage>
</organism>
<evidence type="ECO:0000313" key="1">
    <source>
        <dbReference type="EMBL" id="MFC7018061.1"/>
    </source>
</evidence>
<proteinExistence type="predicted"/>
<dbReference type="Proteomes" id="UP001596409">
    <property type="component" value="Unassembled WGS sequence"/>
</dbReference>
<gene>
    <name evidence="1" type="ORF">ACFQMH_41565</name>
</gene>